<protein>
    <submittedName>
        <fullName evidence="1">Uncharacterized protein</fullName>
    </submittedName>
</protein>
<comment type="caution">
    <text evidence="1">The sequence shown here is derived from an EMBL/GenBank/DDBJ whole genome shotgun (WGS) entry which is preliminary data.</text>
</comment>
<organism evidence="1">
    <name type="scientific">termite gut metagenome</name>
    <dbReference type="NCBI Taxonomy" id="433724"/>
    <lineage>
        <taxon>unclassified sequences</taxon>
        <taxon>metagenomes</taxon>
        <taxon>organismal metagenomes</taxon>
    </lineage>
</organism>
<dbReference type="EMBL" id="SNRY01000038">
    <property type="protein sequence ID" value="KAA6349832.1"/>
    <property type="molecule type" value="Genomic_DNA"/>
</dbReference>
<name>A0A5J4SVL3_9ZZZZ</name>
<sequence>MQKSIYELSPLMGVFDYAQPLSLMSHAKKYR</sequence>
<reference evidence="1" key="1">
    <citation type="submission" date="2019-03" db="EMBL/GenBank/DDBJ databases">
        <title>Single cell metagenomics reveals metabolic interactions within the superorganism composed of flagellate Streblomastix strix and complex community of Bacteroidetes bacteria on its surface.</title>
        <authorList>
            <person name="Treitli S.C."/>
            <person name="Kolisko M."/>
            <person name="Husnik F."/>
            <person name="Keeling P."/>
            <person name="Hampl V."/>
        </authorList>
    </citation>
    <scope>NUCLEOTIDE SEQUENCE</scope>
    <source>
        <strain evidence="1">STM</strain>
    </source>
</reference>
<evidence type="ECO:0000313" key="1">
    <source>
        <dbReference type="EMBL" id="KAA6349832.1"/>
    </source>
</evidence>
<gene>
    <name evidence="1" type="ORF">EZS27_002728</name>
</gene>
<accession>A0A5J4SVL3</accession>
<proteinExistence type="predicted"/>
<dbReference type="AlphaFoldDB" id="A0A5J4SVL3"/>